<keyword evidence="1" id="KW-0472">Membrane</keyword>
<dbReference type="AlphaFoldDB" id="A0AAV0BDK2"/>
<evidence type="ECO:0000313" key="2">
    <source>
        <dbReference type="EMBL" id="CAH7684163.1"/>
    </source>
</evidence>
<evidence type="ECO:0000256" key="1">
    <source>
        <dbReference type="SAM" id="Phobius"/>
    </source>
</evidence>
<dbReference type="PANTHER" id="PTHR37574">
    <property type="entry name" value="LIPASE B"/>
    <property type="match status" value="1"/>
</dbReference>
<protein>
    <submittedName>
        <fullName evidence="2">Uncharacterized protein</fullName>
    </submittedName>
</protein>
<reference evidence="2" key="1">
    <citation type="submission" date="2022-06" db="EMBL/GenBank/DDBJ databases">
        <authorList>
            <consortium name="SYNGENTA / RWTH Aachen University"/>
        </authorList>
    </citation>
    <scope>NUCLEOTIDE SEQUENCE</scope>
</reference>
<dbReference type="EMBL" id="CALTRL010005231">
    <property type="protein sequence ID" value="CAH7684163.1"/>
    <property type="molecule type" value="Genomic_DNA"/>
</dbReference>
<feature type="transmembrane region" description="Helical" evidence="1">
    <location>
        <begin position="288"/>
        <end position="307"/>
    </location>
</feature>
<gene>
    <name evidence="2" type="ORF">PPACK8108_LOCUS18210</name>
</gene>
<dbReference type="Proteomes" id="UP001153365">
    <property type="component" value="Unassembled WGS sequence"/>
</dbReference>
<name>A0AAV0BDK2_PHAPC</name>
<dbReference type="PANTHER" id="PTHR37574:SF1">
    <property type="entry name" value="LIPASE B"/>
    <property type="match status" value="1"/>
</dbReference>
<sequence>MLIRLKPQSLPPQAYGKGIHCPNGLSAPRGVVLMVPGTGFSGSENYAKSPYADKLPGLGFAYCWISLPGYSTVDLQISGELVAYAIKSLAADSGRSISILTYSQGGSNLSNYMRAINSGEGAYALASSTVIYTMMDEIVIPQVPQSASTLEGASNILIQDICGYSHAVDHFTMPSDMGVYGVVIDALVSGRPVNPSTVDRKTLRYSAVGLASDLKAVYRSLVGNLPQRTRMILKTFTTLVGVLLIFSWRKFRFLLEQSLCTLVFGQFPGKSKELARFSYLSQHIPGPLLLAVIVSTSILIGFCFSLAKTSALISVRN</sequence>
<dbReference type="InterPro" id="IPR029058">
    <property type="entry name" value="AB_hydrolase_fold"/>
</dbReference>
<accession>A0AAV0BDK2</accession>
<dbReference type="InterPro" id="IPR053228">
    <property type="entry name" value="Stereospecific_Lipase"/>
</dbReference>
<keyword evidence="3" id="KW-1185">Reference proteome</keyword>
<organism evidence="2 3">
    <name type="scientific">Phakopsora pachyrhizi</name>
    <name type="common">Asian soybean rust disease fungus</name>
    <dbReference type="NCBI Taxonomy" id="170000"/>
    <lineage>
        <taxon>Eukaryota</taxon>
        <taxon>Fungi</taxon>
        <taxon>Dikarya</taxon>
        <taxon>Basidiomycota</taxon>
        <taxon>Pucciniomycotina</taxon>
        <taxon>Pucciniomycetes</taxon>
        <taxon>Pucciniales</taxon>
        <taxon>Phakopsoraceae</taxon>
        <taxon>Phakopsora</taxon>
    </lineage>
</organism>
<keyword evidence="1" id="KW-0812">Transmembrane</keyword>
<dbReference type="Gene3D" id="3.40.50.1820">
    <property type="entry name" value="alpha/beta hydrolase"/>
    <property type="match status" value="2"/>
</dbReference>
<dbReference type="SUPFAM" id="SSF53474">
    <property type="entry name" value="alpha/beta-Hydrolases"/>
    <property type="match status" value="1"/>
</dbReference>
<comment type="caution">
    <text evidence="2">The sequence shown here is derived from an EMBL/GenBank/DDBJ whole genome shotgun (WGS) entry which is preliminary data.</text>
</comment>
<evidence type="ECO:0000313" key="3">
    <source>
        <dbReference type="Proteomes" id="UP001153365"/>
    </source>
</evidence>
<keyword evidence="1" id="KW-1133">Transmembrane helix</keyword>
<proteinExistence type="predicted"/>